<dbReference type="InterPro" id="IPR036388">
    <property type="entry name" value="WH-like_DNA-bd_sf"/>
</dbReference>
<dbReference type="CDD" id="cd00383">
    <property type="entry name" value="trans_reg_C"/>
    <property type="match status" value="1"/>
</dbReference>
<dbReference type="EMBL" id="JASZYV010000002">
    <property type="protein sequence ID" value="MDM0044804.1"/>
    <property type="molecule type" value="Genomic_DNA"/>
</dbReference>
<dbReference type="SMART" id="SM00448">
    <property type="entry name" value="REC"/>
    <property type="match status" value="1"/>
</dbReference>
<evidence type="ECO:0000256" key="2">
    <source>
        <dbReference type="ARBA" id="ARBA00023012"/>
    </source>
</evidence>
<organism evidence="8 9">
    <name type="scientific">Variovorax dokdonensis</name>
    <dbReference type="NCBI Taxonomy" id="344883"/>
    <lineage>
        <taxon>Bacteria</taxon>
        <taxon>Pseudomonadati</taxon>
        <taxon>Pseudomonadota</taxon>
        <taxon>Betaproteobacteria</taxon>
        <taxon>Burkholderiales</taxon>
        <taxon>Comamonadaceae</taxon>
        <taxon>Variovorax</taxon>
    </lineage>
</organism>
<dbReference type="InterPro" id="IPR011006">
    <property type="entry name" value="CheY-like_superfamily"/>
</dbReference>
<protein>
    <submittedName>
        <fullName evidence="8">Response regulator transcription factor</fullName>
    </submittedName>
</protein>
<keyword evidence="1 4" id="KW-0597">Phosphoprotein</keyword>
<keyword evidence="9" id="KW-1185">Reference proteome</keyword>
<dbReference type="InterPro" id="IPR039420">
    <property type="entry name" value="WalR-like"/>
</dbReference>
<dbReference type="SUPFAM" id="SSF52172">
    <property type="entry name" value="CheY-like"/>
    <property type="match status" value="1"/>
</dbReference>
<proteinExistence type="predicted"/>
<feature type="modified residue" description="4-aspartylphosphate" evidence="4">
    <location>
        <position position="51"/>
    </location>
</feature>
<evidence type="ECO:0000313" key="8">
    <source>
        <dbReference type="EMBL" id="MDM0044804.1"/>
    </source>
</evidence>
<dbReference type="RefSeq" id="WP_286659917.1">
    <property type="nucleotide sequence ID" value="NZ_JASZYV010000002.1"/>
</dbReference>
<dbReference type="InterPro" id="IPR001789">
    <property type="entry name" value="Sig_transdc_resp-reg_receiver"/>
</dbReference>
<feature type="domain" description="Response regulatory" evidence="6">
    <location>
        <begin position="2"/>
        <end position="117"/>
    </location>
</feature>
<evidence type="ECO:0000259" key="6">
    <source>
        <dbReference type="PROSITE" id="PS50110"/>
    </source>
</evidence>
<dbReference type="PANTHER" id="PTHR48111">
    <property type="entry name" value="REGULATOR OF RPOS"/>
    <property type="match status" value="1"/>
</dbReference>
<name>A0ABT7NA29_9BURK</name>
<keyword evidence="3 5" id="KW-0238">DNA-binding</keyword>
<evidence type="ECO:0000313" key="9">
    <source>
        <dbReference type="Proteomes" id="UP001174908"/>
    </source>
</evidence>
<feature type="DNA-binding region" description="OmpR/PhoB-type" evidence="5">
    <location>
        <begin position="126"/>
        <end position="225"/>
    </location>
</feature>
<dbReference type="PROSITE" id="PS51755">
    <property type="entry name" value="OMPR_PHOB"/>
    <property type="match status" value="1"/>
</dbReference>
<dbReference type="Pfam" id="PF00072">
    <property type="entry name" value="Response_reg"/>
    <property type="match status" value="1"/>
</dbReference>
<dbReference type="Pfam" id="PF00486">
    <property type="entry name" value="Trans_reg_C"/>
    <property type="match status" value="1"/>
</dbReference>
<gene>
    <name evidence="8" type="ORF">QTH91_09945</name>
</gene>
<reference evidence="8" key="1">
    <citation type="submission" date="2023-06" db="EMBL/GenBank/DDBJ databases">
        <authorList>
            <person name="Jiang Y."/>
            <person name="Liu Q."/>
        </authorList>
    </citation>
    <scope>NUCLEOTIDE SEQUENCE</scope>
    <source>
        <strain evidence="8">CGMCC 1.12089</strain>
    </source>
</reference>
<evidence type="ECO:0000256" key="4">
    <source>
        <dbReference type="PROSITE-ProRule" id="PRU00169"/>
    </source>
</evidence>
<evidence type="ECO:0000259" key="7">
    <source>
        <dbReference type="PROSITE" id="PS51755"/>
    </source>
</evidence>
<dbReference type="SMART" id="SM00862">
    <property type="entry name" value="Trans_reg_C"/>
    <property type="match status" value="1"/>
</dbReference>
<sequence length="243" mass="27715">MRIAALDDELSQLELIRHTMNGIEHECHLYTEGKALMRDLRVQSFDLLILDWTLPDIQGPSIVKWVREDLASRLPILFVTNRRDEADLVTGLAAGADDFMVKPFRVTELQARVRALLRRAYPSQHEVELEFGPYHFFPQSRTLHVDGIPVDLKHREYELALFLFQNMGRLLSREHLREAVWGHGPDEPSRSLDTHVSRLRSKLNLRPDNGFLLSAIYGLGYRLEPVEPASLAPFAAKADAGDA</sequence>
<keyword evidence="2" id="KW-0902">Two-component regulatory system</keyword>
<evidence type="ECO:0000256" key="3">
    <source>
        <dbReference type="ARBA" id="ARBA00023125"/>
    </source>
</evidence>
<dbReference type="Gene3D" id="6.10.250.690">
    <property type="match status" value="1"/>
</dbReference>
<accession>A0ABT7NA29</accession>
<dbReference type="PANTHER" id="PTHR48111:SF40">
    <property type="entry name" value="PHOSPHATE REGULON TRANSCRIPTIONAL REGULATORY PROTEIN PHOB"/>
    <property type="match status" value="1"/>
</dbReference>
<dbReference type="InterPro" id="IPR001867">
    <property type="entry name" value="OmpR/PhoB-type_DNA-bd"/>
</dbReference>
<dbReference type="Proteomes" id="UP001174908">
    <property type="component" value="Unassembled WGS sequence"/>
</dbReference>
<evidence type="ECO:0000256" key="1">
    <source>
        <dbReference type="ARBA" id="ARBA00022553"/>
    </source>
</evidence>
<feature type="domain" description="OmpR/PhoB-type" evidence="7">
    <location>
        <begin position="126"/>
        <end position="225"/>
    </location>
</feature>
<dbReference type="Gene3D" id="3.40.50.2300">
    <property type="match status" value="1"/>
</dbReference>
<dbReference type="PROSITE" id="PS50110">
    <property type="entry name" value="RESPONSE_REGULATORY"/>
    <property type="match status" value="1"/>
</dbReference>
<evidence type="ECO:0000256" key="5">
    <source>
        <dbReference type="PROSITE-ProRule" id="PRU01091"/>
    </source>
</evidence>
<comment type="caution">
    <text evidence="8">The sequence shown here is derived from an EMBL/GenBank/DDBJ whole genome shotgun (WGS) entry which is preliminary data.</text>
</comment>
<dbReference type="Gene3D" id="1.10.10.10">
    <property type="entry name" value="Winged helix-like DNA-binding domain superfamily/Winged helix DNA-binding domain"/>
    <property type="match status" value="1"/>
</dbReference>